<dbReference type="EMBL" id="RQZI01000017">
    <property type="protein sequence ID" value="RRC90714.1"/>
    <property type="molecule type" value="Genomic_DNA"/>
</dbReference>
<gene>
    <name evidence="2" type="ORF">EII39_10925</name>
    <name evidence="1" type="ORF">SSV_1351</name>
</gene>
<dbReference type="Proteomes" id="UP000277597">
    <property type="component" value="Unassembled WGS sequence"/>
</dbReference>
<evidence type="ECO:0000313" key="1">
    <source>
        <dbReference type="EMBL" id="CEL90645.1"/>
    </source>
</evidence>
<reference evidence="2 4" key="2">
    <citation type="submission" date="2018-11" db="EMBL/GenBank/DDBJ databases">
        <title>Genomes From Bacteria Associated with the Canine Oral Cavity: a Test Case for Automated Genome-Based Taxonomic Assignment.</title>
        <authorList>
            <person name="Coil D.A."/>
            <person name="Jospin G."/>
            <person name="Darling A.E."/>
            <person name="Wallis C."/>
            <person name="Davis I.J."/>
            <person name="Harris S."/>
            <person name="Eisen J.A."/>
            <person name="Holcombe L.J."/>
            <person name="O'Flynn C."/>
        </authorList>
    </citation>
    <scope>NUCLEOTIDE SEQUENCE [LARGE SCALE GENOMIC DNA]</scope>
    <source>
        <strain evidence="2 4">OH953</strain>
    </source>
</reference>
<proteinExistence type="predicted"/>
<protein>
    <recommendedName>
        <fullName evidence="5">WXG100 family type VII secretion target</fullName>
    </recommendedName>
</protein>
<evidence type="ECO:0008006" key="5">
    <source>
        <dbReference type="Google" id="ProtNLM"/>
    </source>
</evidence>
<reference evidence="1 3" key="1">
    <citation type="submission" date="2015-01" db="EMBL/GenBank/DDBJ databases">
        <authorList>
            <person name="Pelicic Vladimir"/>
        </authorList>
    </citation>
    <scope>NUCLEOTIDE SEQUENCE [LARGE SCALE GENOMIC DNA]</scope>
    <source>
        <strain evidence="1 3">2908</strain>
    </source>
</reference>
<dbReference type="RefSeq" id="WP_072074213.1">
    <property type="nucleotide sequence ID" value="NZ_CDMW01000001.1"/>
</dbReference>
<dbReference type="AlphaFoldDB" id="A0A0B7GPD7"/>
<evidence type="ECO:0000313" key="2">
    <source>
        <dbReference type="EMBL" id="RRC90714.1"/>
    </source>
</evidence>
<organism evidence="1 3">
    <name type="scientific">Streptococcus sanguinis</name>
    <dbReference type="NCBI Taxonomy" id="1305"/>
    <lineage>
        <taxon>Bacteria</taxon>
        <taxon>Bacillati</taxon>
        <taxon>Bacillota</taxon>
        <taxon>Bacilli</taxon>
        <taxon>Lactobacillales</taxon>
        <taxon>Streptococcaceae</taxon>
        <taxon>Streptococcus</taxon>
    </lineage>
</organism>
<dbReference type="Proteomes" id="UP000183504">
    <property type="component" value="Unassembled WGS sequence"/>
</dbReference>
<sequence length="111" mass="12181">MNTNINDIQDRYTAETVQYESSNIAAVLENLKAAVTLIETTIPSNISAMESSESLWSGKAKEQYLGLKDFLKQYQGDFSSSVKELKAAVEGLETLLNSTSQANVKKEIDNG</sequence>
<dbReference type="EMBL" id="CDMW01000001">
    <property type="protein sequence ID" value="CEL90645.1"/>
    <property type="molecule type" value="Genomic_DNA"/>
</dbReference>
<accession>A0A0B7GPD7</accession>
<name>A0A0B7GPD7_STRSA</name>
<evidence type="ECO:0000313" key="3">
    <source>
        <dbReference type="Proteomes" id="UP000183504"/>
    </source>
</evidence>
<evidence type="ECO:0000313" key="4">
    <source>
        <dbReference type="Proteomes" id="UP000277597"/>
    </source>
</evidence>